<feature type="compositionally biased region" description="Basic residues" evidence="6">
    <location>
        <begin position="90"/>
        <end position="99"/>
    </location>
</feature>
<protein>
    <recommendedName>
        <fullName evidence="9">J domain-containing protein</fullName>
    </recommendedName>
</protein>
<name>A0A3N4KTV4_9PEZI</name>
<dbReference type="AlphaFoldDB" id="A0A3N4KTV4"/>
<dbReference type="PANTHER" id="PTHR15263">
    <property type="entry name" value="I-KAPPA-B-LIKE PROTEIN IKBL"/>
    <property type="match status" value="1"/>
</dbReference>
<dbReference type="GO" id="GO:0005634">
    <property type="term" value="C:nucleus"/>
    <property type="evidence" value="ECO:0007669"/>
    <property type="project" value="UniProtKB-SubCell"/>
</dbReference>
<dbReference type="Proteomes" id="UP000277580">
    <property type="component" value="Unassembled WGS sequence"/>
</dbReference>
<keyword evidence="8" id="KW-1185">Reference proteome</keyword>
<evidence type="ECO:0000256" key="6">
    <source>
        <dbReference type="SAM" id="MobiDB-lite"/>
    </source>
</evidence>
<feature type="region of interest" description="Disordered" evidence="6">
    <location>
        <begin position="212"/>
        <end position="232"/>
    </location>
</feature>
<evidence type="ECO:0000256" key="2">
    <source>
        <dbReference type="ARBA" id="ARBA00022553"/>
    </source>
</evidence>
<evidence type="ECO:0000256" key="5">
    <source>
        <dbReference type="ARBA" id="ARBA00023242"/>
    </source>
</evidence>
<keyword evidence="3" id="KW-0677">Repeat</keyword>
<organism evidence="7 8">
    <name type="scientific">Morchella conica CCBAS932</name>
    <dbReference type="NCBI Taxonomy" id="1392247"/>
    <lineage>
        <taxon>Eukaryota</taxon>
        <taxon>Fungi</taxon>
        <taxon>Dikarya</taxon>
        <taxon>Ascomycota</taxon>
        <taxon>Pezizomycotina</taxon>
        <taxon>Pezizomycetes</taxon>
        <taxon>Pezizales</taxon>
        <taxon>Morchellaceae</taxon>
        <taxon>Morchella</taxon>
    </lineage>
</organism>
<evidence type="ECO:0000256" key="1">
    <source>
        <dbReference type="ARBA" id="ARBA00004123"/>
    </source>
</evidence>
<evidence type="ECO:0000256" key="3">
    <source>
        <dbReference type="ARBA" id="ARBA00022737"/>
    </source>
</evidence>
<dbReference type="PANTHER" id="PTHR15263:SF1">
    <property type="entry name" value="NF-KAPPA-B INHIBITOR-LIKE PROTEIN 1"/>
    <property type="match status" value="1"/>
</dbReference>
<keyword evidence="4" id="KW-0040">ANK repeat</keyword>
<evidence type="ECO:0000256" key="4">
    <source>
        <dbReference type="ARBA" id="ARBA00023043"/>
    </source>
</evidence>
<evidence type="ECO:0008006" key="9">
    <source>
        <dbReference type="Google" id="ProtNLM"/>
    </source>
</evidence>
<feature type="compositionally biased region" description="Basic residues" evidence="6">
    <location>
        <begin position="108"/>
        <end position="119"/>
    </location>
</feature>
<feature type="region of interest" description="Disordered" evidence="6">
    <location>
        <begin position="1"/>
        <end position="144"/>
    </location>
</feature>
<feature type="compositionally biased region" description="Polar residues" evidence="6">
    <location>
        <begin position="35"/>
        <end position="48"/>
    </location>
</feature>
<dbReference type="InParanoid" id="A0A3N4KTV4"/>
<feature type="compositionally biased region" description="Basic residues" evidence="6">
    <location>
        <begin position="70"/>
        <end position="81"/>
    </location>
</feature>
<dbReference type="OrthoDB" id="412109at2759"/>
<keyword evidence="5" id="KW-0539">Nucleus</keyword>
<feature type="compositionally biased region" description="Basic and acidic residues" evidence="6">
    <location>
        <begin position="50"/>
        <end position="69"/>
    </location>
</feature>
<dbReference type="EMBL" id="ML119120">
    <property type="protein sequence ID" value="RPB13956.1"/>
    <property type="molecule type" value="Genomic_DNA"/>
</dbReference>
<proteinExistence type="predicted"/>
<dbReference type="GO" id="GO:0043124">
    <property type="term" value="P:negative regulation of canonical NF-kappaB signal transduction"/>
    <property type="evidence" value="ECO:0007669"/>
    <property type="project" value="InterPro"/>
</dbReference>
<evidence type="ECO:0000313" key="8">
    <source>
        <dbReference type="Proteomes" id="UP000277580"/>
    </source>
</evidence>
<reference evidence="7 8" key="1">
    <citation type="journal article" date="2018" name="Nat. Ecol. Evol.">
        <title>Pezizomycetes genomes reveal the molecular basis of ectomycorrhizal truffle lifestyle.</title>
        <authorList>
            <person name="Murat C."/>
            <person name="Payen T."/>
            <person name="Noel B."/>
            <person name="Kuo A."/>
            <person name="Morin E."/>
            <person name="Chen J."/>
            <person name="Kohler A."/>
            <person name="Krizsan K."/>
            <person name="Balestrini R."/>
            <person name="Da Silva C."/>
            <person name="Montanini B."/>
            <person name="Hainaut M."/>
            <person name="Levati E."/>
            <person name="Barry K.W."/>
            <person name="Belfiori B."/>
            <person name="Cichocki N."/>
            <person name="Clum A."/>
            <person name="Dockter R.B."/>
            <person name="Fauchery L."/>
            <person name="Guy J."/>
            <person name="Iotti M."/>
            <person name="Le Tacon F."/>
            <person name="Lindquist E.A."/>
            <person name="Lipzen A."/>
            <person name="Malagnac F."/>
            <person name="Mello A."/>
            <person name="Molinier V."/>
            <person name="Miyauchi S."/>
            <person name="Poulain J."/>
            <person name="Riccioni C."/>
            <person name="Rubini A."/>
            <person name="Sitrit Y."/>
            <person name="Splivallo R."/>
            <person name="Traeger S."/>
            <person name="Wang M."/>
            <person name="Zifcakova L."/>
            <person name="Wipf D."/>
            <person name="Zambonelli A."/>
            <person name="Paolocci F."/>
            <person name="Nowrousian M."/>
            <person name="Ottonello S."/>
            <person name="Baldrian P."/>
            <person name="Spatafora J.W."/>
            <person name="Henrissat B."/>
            <person name="Nagy L.G."/>
            <person name="Aury J.M."/>
            <person name="Wincker P."/>
            <person name="Grigoriev I.V."/>
            <person name="Bonfante P."/>
            <person name="Martin F.M."/>
        </authorList>
    </citation>
    <scope>NUCLEOTIDE SEQUENCE [LARGE SCALE GENOMIC DNA]</scope>
    <source>
        <strain evidence="7 8">CCBAS932</strain>
    </source>
</reference>
<dbReference type="InterPro" id="IPR038753">
    <property type="entry name" value="NFKBIL1"/>
</dbReference>
<keyword evidence="2" id="KW-0597">Phosphoprotein</keyword>
<gene>
    <name evidence="7" type="ORF">P167DRAFT_558083</name>
</gene>
<evidence type="ECO:0000313" key="7">
    <source>
        <dbReference type="EMBL" id="RPB13956.1"/>
    </source>
</evidence>
<accession>A0A3N4KTV4</accession>
<comment type="subcellular location">
    <subcellularLocation>
        <location evidence="1">Nucleus</location>
    </subcellularLocation>
</comment>
<sequence>MRSYNVSNDRLGMLHGLTQNDAPSHPLTRDPQEPDPSQQPRSPPNASRGSDGEKSRATSVEESREEERHRKNKFRFKKKRRSGGDEEKRERRHRHHHHHRESESSSRPSKRRRHSHERKKTGDDPSAYDDTYLPNVSSTQYADPDEAFRQSLFDAMADDEGAAFWEGVYGEPINNYPRPQVKNERGMLEQMDDEEYAAYVREKMWEKSHQHIVEERERRGREKEEKKRREREERIAWEHAEKEMQREDKQRRQRKHRSGLQKRWDEYLHNWARIADESRVDVDNDGGERKVPLDNIPWPTRSGKLLDLSQDAIEEFFLSAPTGTAPNREGFTDMLKLERVRWHPDKAQQRWGKSGLSEEELKGITAVFQAIDSLWIKNRKNKSTE</sequence>